<dbReference type="EMBL" id="CP030941">
    <property type="protein sequence ID" value="UUP16543.1"/>
    <property type="molecule type" value="Genomic_DNA"/>
</dbReference>
<keyword evidence="3" id="KW-0804">Transcription</keyword>
<dbReference type="Proteomes" id="UP001342418">
    <property type="component" value="Chromosome"/>
</dbReference>
<dbReference type="SMART" id="SM00342">
    <property type="entry name" value="HTH_ARAC"/>
    <property type="match status" value="1"/>
</dbReference>
<proteinExistence type="predicted"/>
<dbReference type="RefSeq" id="WP_338528956.1">
    <property type="nucleotide sequence ID" value="NZ_CP030941.1"/>
</dbReference>
<evidence type="ECO:0000256" key="1">
    <source>
        <dbReference type="ARBA" id="ARBA00023015"/>
    </source>
</evidence>
<evidence type="ECO:0000313" key="6">
    <source>
        <dbReference type="Proteomes" id="UP001342418"/>
    </source>
</evidence>
<reference evidence="5 6" key="1">
    <citation type="submission" date="2018-07" db="EMBL/GenBank/DDBJ databases">
        <title>Genome sequence of Nitratireductor thuwali#1536.</title>
        <authorList>
            <person name="Michoud G."/>
            <person name="Merlino G."/>
            <person name="Sefrji F.O."/>
            <person name="Daffonchio D."/>
        </authorList>
    </citation>
    <scope>NUCLEOTIDE SEQUENCE [LARGE SCALE GENOMIC DNA]</scope>
    <source>
        <strain evidence="6">Nit1536</strain>
    </source>
</reference>
<protein>
    <submittedName>
        <fullName evidence="5">HTH-type transcriptional activator Btr</fullName>
    </submittedName>
</protein>
<dbReference type="Pfam" id="PF12833">
    <property type="entry name" value="HTH_18"/>
    <property type="match status" value="1"/>
</dbReference>
<dbReference type="InterPro" id="IPR018062">
    <property type="entry name" value="HTH_AraC-typ_CS"/>
</dbReference>
<name>A0ABY5MIM0_9HYPH</name>
<gene>
    <name evidence="5" type="primary">btr_2</name>
    <name evidence="5" type="ORF">NTH_00990</name>
</gene>
<keyword evidence="1" id="KW-0805">Transcription regulation</keyword>
<evidence type="ECO:0000313" key="5">
    <source>
        <dbReference type="EMBL" id="UUP16543.1"/>
    </source>
</evidence>
<dbReference type="SUPFAM" id="SSF46689">
    <property type="entry name" value="Homeodomain-like"/>
    <property type="match status" value="2"/>
</dbReference>
<dbReference type="InterPro" id="IPR018060">
    <property type="entry name" value="HTH_AraC"/>
</dbReference>
<evidence type="ECO:0000256" key="2">
    <source>
        <dbReference type="ARBA" id="ARBA00023125"/>
    </source>
</evidence>
<organism evidence="5 6">
    <name type="scientific">Nitratireductor thuwali</name>
    <dbReference type="NCBI Taxonomy" id="2267699"/>
    <lineage>
        <taxon>Bacteria</taxon>
        <taxon>Pseudomonadati</taxon>
        <taxon>Pseudomonadota</taxon>
        <taxon>Alphaproteobacteria</taxon>
        <taxon>Hyphomicrobiales</taxon>
        <taxon>Phyllobacteriaceae</taxon>
        <taxon>Nitratireductor</taxon>
    </lineage>
</organism>
<dbReference type="PROSITE" id="PS00041">
    <property type="entry name" value="HTH_ARAC_FAMILY_1"/>
    <property type="match status" value="1"/>
</dbReference>
<evidence type="ECO:0000259" key="4">
    <source>
        <dbReference type="PROSITE" id="PS01124"/>
    </source>
</evidence>
<keyword evidence="2" id="KW-0238">DNA-binding</keyword>
<sequence>MADAVLSVQPQEFTGNKTHGFAGSDHSQLHVTSEGLGWSDIYLSRLSERPHQRSYEPCAHPMIGFSLNGPASLKRTLRGRTEHCVMRPGSFGILPAGLQVEYELEDPVESLHIYLHKRIMEEVAADLFKGEPGRLDLIPRLATFDSVAEHIAQGIYEAVLEPPPPLYLDHLGRAFAARLLRMHSTAAGQHTRPRAKQGLTRLQIKKVRELVEARLAEPLSLSDLAQDSGMTPSHFARLFKKSMGLTPYQYVILCRVKRTQRLLAHTSVSISSIAIECGFADQMHLTRTFRRLTGVTPASFRRERKG</sequence>
<accession>A0ABY5MIM0</accession>
<dbReference type="InterPro" id="IPR050204">
    <property type="entry name" value="AraC_XylS_family_regulators"/>
</dbReference>
<dbReference type="Gene3D" id="1.10.10.60">
    <property type="entry name" value="Homeodomain-like"/>
    <property type="match status" value="2"/>
</dbReference>
<dbReference type="InterPro" id="IPR009057">
    <property type="entry name" value="Homeodomain-like_sf"/>
</dbReference>
<dbReference type="PANTHER" id="PTHR46796:SF6">
    <property type="entry name" value="ARAC SUBFAMILY"/>
    <property type="match status" value="1"/>
</dbReference>
<dbReference type="PANTHER" id="PTHR46796">
    <property type="entry name" value="HTH-TYPE TRANSCRIPTIONAL ACTIVATOR RHAS-RELATED"/>
    <property type="match status" value="1"/>
</dbReference>
<dbReference type="PROSITE" id="PS01124">
    <property type="entry name" value="HTH_ARAC_FAMILY_2"/>
    <property type="match status" value="1"/>
</dbReference>
<keyword evidence="6" id="KW-1185">Reference proteome</keyword>
<feature type="domain" description="HTH araC/xylS-type" evidence="4">
    <location>
        <begin position="205"/>
        <end position="303"/>
    </location>
</feature>
<evidence type="ECO:0000256" key="3">
    <source>
        <dbReference type="ARBA" id="ARBA00023163"/>
    </source>
</evidence>